<proteinExistence type="predicted"/>
<dbReference type="EMBL" id="MN738925">
    <property type="protein sequence ID" value="QHT31812.1"/>
    <property type="molecule type" value="Genomic_DNA"/>
</dbReference>
<evidence type="ECO:0000313" key="1">
    <source>
        <dbReference type="EMBL" id="QHT31812.1"/>
    </source>
</evidence>
<sequence length="82" mass="9864">MQRLFERFFRHLHHDAFCTFFAKFSEPFLENGHFSFFQKCPKSKTANESRTTFFLGSLLNHHFYSHATVYQIKYALYTNKTA</sequence>
<protein>
    <submittedName>
        <fullName evidence="1">Uncharacterized protein</fullName>
    </submittedName>
</protein>
<accession>A0A6C0ESV3</accession>
<name>A0A6C0ESV3_9ZZZZ</name>
<reference evidence="1" key="1">
    <citation type="journal article" date="2020" name="Nature">
        <title>Giant virus diversity and host interactions through global metagenomics.</title>
        <authorList>
            <person name="Schulz F."/>
            <person name="Roux S."/>
            <person name="Paez-Espino D."/>
            <person name="Jungbluth S."/>
            <person name="Walsh D.A."/>
            <person name="Denef V.J."/>
            <person name="McMahon K.D."/>
            <person name="Konstantinidis K.T."/>
            <person name="Eloe-Fadrosh E.A."/>
            <person name="Kyrpides N.C."/>
            <person name="Woyke T."/>
        </authorList>
    </citation>
    <scope>NUCLEOTIDE SEQUENCE</scope>
    <source>
        <strain evidence="1">GVMAG-M-3300009155-48</strain>
    </source>
</reference>
<organism evidence="1">
    <name type="scientific">viral metagenome</name>
    <dbReference type="NCBI Taxonomy" id="1070528"/>
    <lineage>
        <taxon>unclassified sequences</taxon>
        <taxon>metagenomes</taxon>
        <taxon>organismal metagenomes</taxon>
    </lineage>
</organism>
<dbReference type="AlphaFoldDB" id="A0A6C0ESV3"/>